<protein>
    <recommendedName>
        <fullName evidence="2">Glycosyltransferase 2-like domain-containing protein</fullName>
    </recommendedName>
</protein>
<organism evidence="1">
    <name type="scientific">marine metagenome</name>
    <dbReference type="NCBI Taxonomy" id="408172"/>
    <lineage>
        <taxon>unclassified sequences</taxon>
        <taxon>metagenomes</taxon>
        <taxon>ecological metagenomes</taxon>
    </lineage>
</organism>
<evidence type="ECO:0000313" key="1">
    <source>
        <dbReference type="EMBL" id="SVD25261.1"/>
    </source>
</evidence>
<sequence>MKKIKTIKTNNFVKKIFVKVCRILGYELIDQNNFEIPTLEKNALENISIAGKKSISIPLGQIDITRKVKSLNVYFRSCSKVNLWNQNKERTFEADKDEYALRSLYSILKSINYSKKSFNEINIKLSIIDDNSSDEFIQNMKKLLSKFDIDNEIISLQKNEVTQDVKDSNFASIKKCYTLAKENSEDLIYFVEDDYIHDEICILEMIGTYERIATQLNKEILLCPTDYPYLYASCDPTYIFLGNKKHWRKTEQSLGTFLISKINLNIYWENLLQFASGKDDPGELAL</sequence>
<dbReference type="AlphaFoldDB" id="A0A382TUS5"/>
<dbReference type="EMBL" id="UINC01138984">
    <property type="protein sequence ID" value="SVD25261.1"/>
    <property type="molecule type" value="Genomic_DNA"/>
</dbReference>
<dbReference type="SUPFAM" id="SSF53448">
    <property type="entry name" value="Nucleotide-diphospho-sugar transferases"/>
    <property type="match status" value="1"/>
</dbReference>
<gene>
    <name evidence="1" type="ORF">METZ01_LOCUS378115</name>
</gene>
<evidence type="ECO:0008006" key="2">
    <source>
        <dbReference type="Google" id="ProtNLM"/>
    </source>
</evidence>
<accession>A0A382TUS5</accession>
<name>A0A382TUS5_9ZZZZ</name>
<dbReference type="InterPro" id="IPR029044">
    <property type="entry name" value="Nucleotide-diphossugar_trans"/>
</dbReference>
<proteinExistence type="predicted"/>
<feature type="non-terminal residue" evidence="1">
    <location>
        <position position="286"/>
    </location>
</feature>
<reference evidence="1" key="1">
    <citation type="submission" date="2018-05" db="EMBL/GenBank/DDBJ databases">
        <authorList>
            <person name="Lanie J.A."/>
            <person name="Ng W.-L."/>
            <person name="Kazmierczak K.M."/>
            <person name="Andrzejewski T.M."/>
            <person name="Davidsen T.M."/>
            <person name="Wayne K.J."/>
            <person name="Tettelin H."/>
            <person name="Glass J.I."/>
            <person name="Rusch D."/>
            <person name="Podicherti R."/>
            <person name="Tsui H.-C.T."/>
            <person name="Winkler M.E."/>
        </authorList>
    </citation>
    <scope>NUCLEOTIDE SEQUENCE</scope>
</reference>